<dbReference type="EMBL" id="JBHSCQ010000010">
    <property type="protein sequence ID" value="MFC4265608.1"/>
    <property type="molecule type" value="Genomic_DNA"/>
</dbReference>
<comment type="caution">
    <text evidence="1">The sequence shown here is derived from an EMBL/GenBank/DDBJ whole genome shotgun (WGS) entry which is preliminary data.</text>
</comment>
<proteinExistence type="predicted"/>
<name>A0ABV8R0E5_9MICC</name>
<evidence type="ECO:0000313" key="1">
    <source>
        <dbReference type="EMBL" id="MFC4265608.1"/>
    </source>
</evidence>
<dbReference type="Proteomes" id="UP001595773">
    <property type="component" value="Unassembled WGS sequence"/>
</dbReference>
<protein>
    <submittedName>
        <fullName evidence="1">DUF2971 domain-containing protein</fullName>
    </submittedName>
</protein>
<dbReference type="RefSeq" id="WP_230067604.1">
    <property type="nucleotide sequence ID" value="NZ_BAABLL010000004.1"/>
</dbReference>
<reference evidence="2" key="1">
    <citation type="journal article" date="2019" name="Int. J. Syst. Evol. Microbiol.">
        <title>The Global Catalogue of Microorganisms (GCM) 10K type strain sequencing project: providing services to taxonomists for standard genome sequencing and annotation.</title>
        <authorList>
            <consortium name="The Broad Institute Genomics Platform"/>
            <consortium name="The Broad Institute Genome Sequencing Center for Infectious Disease"/>
            <person name="Wu L."/>
            <person name="Ma J."/>
        </authorList>
    </citation>
    <scope>NUCLEOTIDE SEQUENCE [LARGE SCALE GENOMIC DNA]</scope>
    <source>
        <strain evidence="2">CGMCC 1.10698</strain>
    </source>
</reference>
<sequence>MFETGDNAAEPDHGDLVWRYMDLGRFVSLLDQSAVFFAQAARMVDKWEGSLGSFSIPMSDETRRQTQLANQQTTYLSCWHASENESAAMWDIYQREGRGIAIQTTWGDLISSITSAWPISGGLVQYVDPSEIAILHSTLQSPFMLKRKSFEHEREARLVLWGNGCGGPDERRGIVPGIEGEIFYSDASTGRPGHYVGFDLNRLVNRVYVSPASPGWVEQTIVRLVQRFGYEFQVVKSDLYSDPFLR</sequence>
<gene>
    <name evidence="1" type="ORF">ACFOW9_08340</name>
</gene>
<accession>A0ABV8R0E5</accession>
<evidence type="ECO:0000313" key="2">
    <source>
        <dbReference type="Proteomes" id="UP001595773"/>
    </source>
</evidence>
<keyword evidence="2" id="KW-1185">Reference proteome</keyword>
<organism evidence="1 2">
    <name type="scientific">Arthrobacter cryoconiti</name>
    <dbReference type="NCBI Taxonomy" id="748907"/>
    <lineage>
        <taxon>Bacteria</taxon>
        <taxon>Bacillati</taxon>
        <taxon>Actinomycetota</taxon>
        <taxon>Actinomycetes</taxon>
        <taxon>Micrococcales</taxon>
        <taxon>Micrococcaceae</taxon>
        <taxon>Arthrobacter</taxon>
    </lineage>
</organism>